<reference evidence="1" key="1">
    <citation type="submission" date="2018-02" db="EMBL/GenBank/DDBJ databases">
        <title>Rhizophora mucronata_Transcriptome.</title>
        <authorList>
            <person name="Meera S.P."/>
            <person name="Sreeshan A."/>
            <person name="Augustine A."/>
        </authorList>
    </citation>
    <scope>NUCLEOTIDE SEQUENCE</scope>
    <source>
        <tissue evidence="1">Leaf</tissue>
    </source>
</reference>
<sequence>MLYCLSICSKRVIFLRSW</sequence>
<dbReference type="AlphaFoldDB" id="A0A2P2PKR2"/>
<protein>
    <submittedName>
        <fullName evidence="1">Uncharacterized protein</fullName>
    </submittedName>
</protein>
<dbReference type="EMBL" id="GGEC01074844">
    <property type="protein sequence ID" value="MBX55328.1"/>
    <property type="molecule type" value="Transcribed_RNA"/>
</dbReference>
<accession>A0A2P2PKR2</accession>
<name>A0A2P2PKR2_RHIMU</name>
<evidence type="ECO:0000313" key="1">
    <source>
        <dbReference type="EMBL" id="MBX55328.1"/>
    </source>
</evidence>
<proteinExistence type="predicted"/>
<organism evidence="1">
    <name type="scientific">Rhizophora mucronata</name>
    <name type="common">Asiatic mangrove</name>
    <dbReference type="NCBI Taxonomy" id="61149"/>
    <lineage>
        <taxon>Eukaryota</taxon>
        <taxon>Viridiplantae</taxon>
        <taxon>Streptophyta</taxon>
        <taxon>Embryophyta</taxon>
        <taxon>Tracheophyta</taxon>
        <taxon>Spermatophyta</taxon>
        <taxon>Magnoliopsida</taxon>
        <taxon>eudicotyledons</taxon>
        <taxon>Gunneridae</taxon>
        <taxon>Pentapetalae</taxon>
        <taxon>rosids</taxon>
        <taxon>fabids</taxon>
        <taxon>Malpighiales</taxon>
        <taxon>Rhizophoraceae</taxon>
        <taxon>Rhizophora</taxon>
    </lineage>
</organism>